<dbReference type="InterPro" id="IPR042160">
    <property type="entry name" value="HD-Zip_IV"/>
</dbReference>
<sequence length="120" mass="13106">MKAQQDRSENAILRAENESLKNEFYRLQAELSKLVCPNCCGPPVPGGVSFEELRMENARLGEELQRICAITSRAKSVQVISPGVSGTNGCLQLMYAELHVLSPLTCLTGTQGLPGLNMQR</sequence>
<dbReference type="PANTHER" id="PTHR45654:SF11">
    <property type="entry name" value="HOMEOBOX-LEUCINE ZIPPER PROTEIN HDG5"/>
    <property type="match status" value="1"/>
</dbReference>
<evidence type="ECO:0000313" key="3">
    <source>
        <dbReference type="Proteomes" id="UP001396334"/>
    </source>
</evidence>
<evidence type="ECO:0000313" key="2">
    <source>
        <dbReference type="EMBL" id="KAK8490691.1"/>
    </source>
</evidence>
<proteinExistence type="predicted"/>
<organism evidence="2 3">
    <name type="scientific">Hibiscus sabdariffa</name>
    <name type="common">roselle</name>
    <dbReference type="NCBI Taxonomy" id="183260"/>
    <lineage>
        <taxon>Eukaryota</taxon>
        <taxon>Viridiplantae</taxon>
        <taxon>Streptophyta</taxon>
        <taxon>Embryophyta</taxon>
        <taxon>Tracheophyta</taxon>
        <taxon>Spermatophyta</taxon>
        <taxon>Magnoliopsida</taxon>
        <taxon>eudicotyledons</taxon>
        <taxon>Gunneridae</taxon>
        <taxon>Pentapetalae</taxon>
        <taxon>rosids</taxon>
        <taxon>malvids</taxon>
        <taxon>Malvales</taxon>
        <taxon>Malvaceae</taxon>
        <taxon>Malvoideae</taxon>
        <taxon>Hibiscus</taxon>
    </lineage>
</organism>
<comment type="caution">
    <text evidence="2">The sequence shown here is derived from an EMBL/GenBank/DDBJ whole genome shotgun (WGS) entry which is preliminary data.</text>
</comment>
<reference evidence="2 3" key="1">
    <citation type="journal article" date="2024" name="G3 (Bethesda)">
        <title>Genome assembly of Hibiscus sabdariffa L. provides insights into metabolisms of medicinal natural products.</title>
        <authorList>
            <person name="Kim T."/>
        </authorList>
    </citation>
    <scope>NUCLEOTIDE SEQUENCE [LARGE SCALE GENOMIC DNA]</scope>
    <source>
        <strain evidence="2">TK-2024</strain>
        <tissue evidence="2">Old leaves</tissue>
    </source>
</reference>
<keyword evidence="3" id="KW-1185">Reference proteome</keyword>
<dbReference type="PANTHER" id="PTHR45654">
    <property type="entry name" value="HOMEOBOX-LEUCINE ZIPPER PROTEIN MERISTEM L1"/>
    <property type="match status" value="1"/>
</dbReference>
<protein>
    <submittedName>
        <fullName evidence="2">Uncharacterized protein</fullName>
    </submittedName>
</protein>
<keyword evidence="1" id="KW-0175">Coiled coil</keyword>
<feature type="coiled-coil region" evidence="1">
    <location>
        <begin position="3"/>
        <end position="30"/>
    </location>
</feature>
<dbReference type="Proteomes" id="UP001396334">
    <property type="component" value="Unassembled WGS sequence"/>
</dbReference>
<gene>
    <name evidence="2" type="ORF">V6N11_031054</name>
</gene>
<accession>A0ABR2AC51</accession>
<name>A0ABR2AC51_9ROSI</name>
<dbReference type="EMBL" id="JBBPBN010000277">
    <property type="protein sequence ID" value="KAK8490691.1"/>
    <property type="molecule type" value="Genomic_DNA"/>
</dbReference>
<evidence type="ECO:0000256" key="1">
    <source>
        <dbReference type="SAM" id="Coils"/>
    </source>
</evidence>